<evidence type="ECO:0000313" key="3">
    <source>
        <dbReference type="Proteomes" id="UP001358586"/>
    </source>
</evidence>
<name>A0ABR0QVW1_GOSAR</name>
<feature type="region of interest" description="Disordered" evidence="1">
    <location>
        <begin position="31"/>
        <end position="67"/>
    </location>
</feature>
<reference evidence="2 3" key="1">
    <citation type="submission" date="2023-03" db="EMBL/GenBank/DDBJ databases">
        <title>WGS of Gossypium arboreum.</title>
        <authorList>
            <person name="Yu D."/>
        </authorList>
    </citation>
    <scope>NUCLEOTIDE SEQUENCE [LARGE SCALE GENOMIC DNA]</scope>
    <source>
        <tissue evidence="2">Leaf</tissue>
    </source>
</reference>
<dbReference type="Proteomes" id="UP001358586">
    <property type="component" value="Chromosome 2"/>
</dbReference>
<organism evidence="2 3">
    <name type="scientific">Gossypium arboreum</name>
    <name type="common">Tree cotton</name>
    <name type="synonym">Gossypium nanking</name>
    <dbReference type="NCBI Taxonomy" id="29729"/>
    <lineage>
        <taxon>Eukaryota</taxon>
        <taxon>Viridiplantae</taxon>
        <taxon>Streptophyta</taxon>
        <taxon>Embryophyta</taxon>
        <taxon>Tracheophyta</taxon>
        <taxon>Spermatophyta</taxon>
        <taxon>Magnoliopsida</taxon>
        <taxon>eudicotyledons</taxon>
        <taxon>Gunneridae</taxon>
        <taxon>Pentapetalae</taxon>
        <taxon>rosids</taxon>
        <taxon>malvids</taxon>
        <taxon>Malvales</taxon>
        <taxon>Malvaceae</taxon>
        <taxon>Malvoideae</taxon>
        <taxon>Gossypium</taxon>
    </lineage>
</organism>
<sequence>MGRSEKRVKLPQLLATKVEVTIESYKVKKERELEEGEDLEENLEEDLEEELEGEPNNADEASDPNSV</sequence>
<protein>
    <submittedName>
        <fullName evidence="2">Uncharacterized protein</fullName>
    </submittedName>
</protein>
<keyword evidence="3" id="KW-1185">Reference proteome</keyword>
<evidence type="ECO:0000313" key="2">
    <source>
        <dbReference type="EMBL" id="KAK5842993.1"/>
    </source>
</evidence>
<dbReference type="EMBL" id="JARKNE010000002">
    <property type="protein sequence ID" value="KAK5842993.1"/>
    <property type="molecule type" value="Genomic_DNA"/>
</dbReference>
<evidence type="ECO:0000256" key="1">
    <source>
        <dbReference type="SAM" id="MobiDB-lite"/>
    </source>
</evidence>
<comment type="caution">
    <text evidence="2">The sequence shown here is derived from an EMBL/GenBank/DDBJ whole genome shotgun (WGS) entry which is preliminary data.</text>
</comment>
<gene>
    <name evidence="2" type="ORF">PVK06_005417</name>
</gene>
<accession>A0ABR0QVW1</accession>
<feature type="compositionally biased region" description="Acidic residues" evidence="1">
    <location>
        <begin position="33"/>
        <end position="53"/>
    </location>
</feature>
<proteinExistence type="predicted"/>